<gene>
    <name evidence="1" type="ORF">METZ01_LOCUS470983</name>
</gene>
<dbReference type="Gene3D" id="3.30.1330.40">
    <property type="entry name" value="RutC-like"/>
    <property type="match status" value="1"/>
</dbReference>
<proteinExistence type="predicted"/>
<dbReference type="SUPFAM" id="SSF55298">
    <property type="entry name" value="YjgF-like"/>
    <property type="match status" value="1"/>
</dbReference>
<dbReference type="CDD" id="cd00448">
    <property type="entry name" value="YjgF_YER057c_UK114_family"/>
    <property type="match status" value="1"/>
</dbReference>
<reference evidence="1" key="1">
    <citation type="submission" date="2018-05" db="EMBL/GenBank/DDBJ databases">
        <authorList>
            <person name="Lanie J.A."/>
            <person name="Ng W.-L."/>
            <person name="Kazmierczak K.M."/>
            <person name="Andrzejewski T.M."/>
            <person name="Davidsen T.M."/>
            <person name="Wayne K.J."/>
            <person name="Tettelin H."/>
            <person name="Glass J.I."/>
            <person name="Rusch D."/>
            <person name="Podicherti R."/>
            <person name="Tsui H.-C.T."/>
            <person name="Winkler M.E."/>
        </authorList>
    </citation>
    <scope>NUCLEOTIDE SEQUENCE</scope>
</reference>
<evidence type="ECO:0000313" key="1">
    <source>
        <dbReference type="EMBL" id="SVE18129.1"/>
    </source>
</evidence>
<dbReference type="PANTHER" id="PTHR43857:SF1">
    <property type="entry name" value="YJGH FAMILY PROTEIN"/>
    <property type="match status" value="1"/>
</dbReference>
<dbReference type="InterPro" id="IPR006175">
    <property type="entry name" value="YjgF/YER057c/UK114"/>
</dbReference>
<accession>A0A383BE72</accession>
<protein>
    <submittedName>
        <fullName evidence="1">Uncharacterized protein</fullName>
    </submittedName>
</protein>
<dbReference type="PANTHER" id="PTHR43857">
    <property type="entry name" value="BLR7761 PROTEIN"/>
    <property type="match status" value="1"/>
</dbReference>
<dbReference type="Pfam" id="PF01042">
    <property type="entry name" value="Ribonuc_L-PSP"/>
    <property type="match status" value="1"/>
</dbReference>
<dbReference type="EMBL" id="UINC01199615">
    <property type="protein sequence ID" value="SVE18129.1"/>
    <property type="molecule type" value="Genomic_DNA"/>
</dbReference>
<dbReference type="AlphaFoldDB" id="A0A383BE72"/>
<name>A0A383BE72_9ZZZZ</name>
<organism evidence="1">
    <name type="scientific">marine metagenome</name>
    <dbReference type="NCBI Taxonomy" id="408172"/>
    <lineage>
        <taxon>unclassified sequences</taxon>
        <taxon>metagenomes</taxon>
        <taxon>ecological metagenomes</taxon>
    </lineage>
</organism>
<dbReference type="InterPro" id="IPR035959">
    <property type="entry name" value="RutC-like_sf"/>
</dbReference>
<sequence>MSKPQGYSQIVTTEGGKTIHLAGQGGIADDGSVPENLDKQTKLMFEKIGIGLAAVGASSADVVRIVVYIVDLDKINPMPIYQGIRSFFPEGHKPVSTILGVTALALPAMKVEIDVTAFVA</sequence>